<comment type="caution">
    <text evidence="1">The sequence shown here is derived from an EMBL/GenBank/DDBJ whole genome shotgun (WGS) entry which is preliminary data.</text>
</comment>
<evidence type="ECO:0000313" key="1">
    <source>
        <dbReference type="EMBL" id="GBP70368.1"/>
    </source>
</evidence>
<sequence>MDPYTSKLYIRNHEEVVHTTMIISSYDPSFMLFKSMLFSGNEFQLFTRKQHRLETLSTDRYDDGLYSYTPDADTSVRISFYDETFQR</sequence>
<name>A0A4C1Y3B2_EUMVA</name>
<accession>A0A4C1Y3B2</accession>
<dbReference type="Proteomes" id="UP000299102">
    <property type="component" value="Unassembled WGS sequence"/>
</dbReference>
<evidence type="ECO:0000313" key="2">
    <source>
        <dbReference type="Proteomes" id="UP000299102"/>
    </source>
</evidence>
<dbReference type="AlphaFoldDB" id="A0A4C1Y3B2"/>
<reference evidence="1 2" key="1">
    <citation type="journal article" date="2019" name="Commun. Biol.">
        <title>The bagworm genome reveals a unique fibroin gene that provides high tensile strength.</title>
        <authorList>
            <person name="Kono N."/>
            <person name="Nakamura H."/>
            <person name="Ohtoshi R."/>
            <person name="Tomita M."/>
            <person name="Numata K."/>
            <person name="Arakawa K."/>
        </authorList>
    </citation>
    <scope>NUCLEOTIDE SEQUENCE [LARGE SCALE GENOMIC DNA]</scope>
</reference>
<protein>
    <submittedName>
        <fullName evidence="1">Uncharacterized protein</fullName>
    </submittedName>
</protein>
<gene>
    <name evidence="1" type="ORF">EVAR_51691_1</name>
</gene>
<proteinExistence type="predicted"/>
<dbReference type="EMBL" id="BGZK01001071">
    <property type="protein sequence ID" value="GBP70368.1"/>
    <property type="molecule type" value="Genomic_DNA"/>
</dbReference>
<organism evidence="1 2">
    <name type="scientific">Eumeta variegata</name>
    <name type="common">Bagworm moth</name>
    <name type="synonym">Eumeta japonica</name>
    <dbReference type="NCBI Taxonomy" id="151549"/>
    <lineage>
        <taxon>Eukaryota</taxon>
        <taxon>Metazoa</taxon>
        <taxon>Ecdysozoa</taxon>
        <taxon>Arthropoda</taxon>
        <taxon>Hexapoda</taxon>
        <taxon>Insecta</taxon>
        <taxon>Pterygota</taxon>
        <taxon>Neoptera</taxon>
        <taxon>Endopterygota</taxon>
        <taxon>Lepidoptera</taxon>
        <taxon>Glossata</taxon>
        <taxon>Ditrysia</taxon>
        <taxon>Tineoidea</taxon>
        <taxon>Psychidae</taxon>
        <taxon>Oiketicinae</taxon>
        <taxon>Eumeta</taxon>
    </lineage>
</organism>
<keyword evidence="2" id="KW-1185">Reference proteome</keyword>